<dbReference type="Proteomes" id="UP000295696">
    <property type="component" value="Unassembled WGS sequence"/>
</dbReference>
<evidence type="ECO:0000313" key="1">
    <source>
        <dbReference type="EMBL" id="TCS47226.1"/>
    </source>
</evidence>
<gene>
    <name evidence="1" type="ORF">EDD52_1635</name>
</gene>
<organism evidence="1 2">
    <name type="scientific">Primorskyibacter sedentarius</name>
    <dbReference type="NCBI Taxonomy" id="745311"/>
    <lineage>
        <taxon>Bacteria</taxon>
        <taxon>Pseudomonadati</taxon>
        <taxon>Pseudomonadota</taxon>
        <taxon>Alphaproteobacteria</taxon>
        <taxon>Rhodobacterales</taxon>
        <taxon>Roseobacteraceae</taxon>
        <taxon>Primorskyibacter</taxon>
    </lineage>
</organism>
<protein>
    <submittedName>
        <fullName evidence="1">Uncharacterized protein</fullName>
    </submittedName>
</protein>
<sequence length="63" mass="7545">MVNRDHKLSLRKQCKLLQLSRSRLYYQPVGESVENLRFMKIIDKQFLETPWYGSRQPLGIFTS</sequence>
<accession>A0A4R3IJF5</accession>
<reference evidence="1 2" key="1">
    <citation type="submission" date="2019-03" db="EMBL/GenBank/DDBJ databases">
        <title>Genomic Encyclopedia of Type Strains, Phase IV (KMG-IV): sequencing the most valuable type-strain genomes for metagenomic binning, comparative biology and taxonomic classification.</title>
        <authorList>
            <person name="Goeker M."/>
        </authorList>
    </citation>
    <scope>NUCLEOTIDE SEQUENCE [LARGE SCALE GENOMIC DNA]</scope>
    <source>
        <strain evidence="1 2">DSM 104836</strain>
    </source>
</reference>
<evidence type="ECO:0000313" key="2">
    <source>
        <dbReference type="Proteomes" id="UP000295696"/>
    </source>
</evidence>
<name>A0A4R3IJF5_9RHOB</name>
<dbReference type="EMBL" id="SLZU01000063">
    <property type="protein sequence ID" value="TCS47226.1"/>
    <property type="molecule type" value="Genomic_DNA"/>
</dbReference>
<keyword evidence="2" id="KW-1185">Reference proteome</keyword>
<proteinExistence type="predicted"/>
<dbReference type="AlphaFoldDB" id="A0A4R3IJF5"/>
<comment type="caution">
    <text evidence="1">The sequence shown here is derived from an EMBL/GenBank/DDBJ whole genome shotgun (WGS) entry which is preliminary data.</text>
</comment>